<dbReference type="EMBL" id="JBBHLI010000010">
    <property type="protein sequence ID" value="MEK9502288.1"/>
    <property type="molecule type" value="Genomic_DNA"/>
</dbReference>
<feature type="domain" description="Ketopantoate reductase N-terminal" evidence="10">
    <location>
        <begin position="3"/>
        <end position="152"/>
    </location>
</feature>
<gene>
    <name evidence="12" type="ORF">WI372_14940</name>
</gene>
<feature type="domain" description="Ketopantoate reductase C-terminal" evidence="11">
    <location>
        <begin position="178"/>
        <end position="298"/>
    </location>
</feature>
<dbReference type="SUPFAM" id="SSF48179">
    <property type="entry name" value="6-phosphogluconate dehydrogenase C-terminal domain-like"/>
    <property type="match status" value="1"/>
</dbReference>
<dbReference type="InterPro" id="IPR036291">
    <property type="entry name" value="NAD(P)-bd_dom_sf"/>
</dbReference>
<organism evidence="12 13">
    <name type="scientific">Gaopeijia maritima</name>
    <dbReference type="NCBI Taxonomy" id="3119007"/>
    <lineage>
        <taxon>Bacteria</taxon>
        <taxon>Pseudomonadati</taxon>
        <taxon>Gemmatimonadota</taxon>
        <taxon>Longimicrobiia</taxon>
        <taxon>Gaopeijiales</taxon>
        <taxon>Gaopeijiaceae</taxon>
        <taxon>Gaopeijia</taxon>
    </lineage>
</organism>
<evidence type="ECO:0000256" key="2">
    <source>
        <dbReference type="ARBA" id="ARBA00007870"/>
    </source>
</evidence>
<dbReference type="InterPro" id="IPR013332">
    <property type="entry name" value="KPR_N"/>
</dbReference>
<evidence type="ECO:0000256" key="3">
    <source>
        <dbReference type="ARBA" id="ARBA00013014"/>
    </source>
</evidence>
<evidence type="ECO:0000256" key="5">
    <source>
        <dbReference type="ARBA" id="ARBA00022857"/>
    </source>
</evidence>
<dbReference type="Gene3D" id="1.10.1040.10">
    <property type="entry name" value="N-(1-d-carboxylethyl)-l-norvaline Dehydrogenase, domain 2"/>
    <property type="match status" value="1"/>
</dbReference>
<dbReference type="Pfam" id="PF08546">
    <property type="entry name" value="ApbA_C"/>
    <property type="match status" value="1"/>
</dbReference>
<dbReference type="Gene3D" id="3.40.50.720">
    <property type="entry name" value="NAD(P)-binding Rossmann-like Domain"/>
    <property type="match status" value="1"/>
</dbReference>
<dbReference type="PANTHER" id="PTHR21708:SF26">
    <property type="entry name" value="2-DEHYDROPANTOATE 2-REDUCTASE"/>
    <property type="match status" value="1"/>
</dbReference>
<dbReference type="InterPro" id="IPR013752">
    <property type="entry name" value="KPA_reductase"/>
</dbReference>
<dbReference type="GO" id="GO:0008677">
    <property type="term" value="F:2-dehydropantoate 2-reductase activity"/>
    <property type="evidence" value="ECO:0007669"/>
    <property type="project" value="UniProtKB-EC"/>
</dbReference>
<dbReference type="RefSeq" id="WP_405274411.1">
    <property type="nucleotide sequence ID" value="NZ_JBBHLI010000010.1"/>
</dbReference>
<reference evidence="12 13" key="1">
    <citation type="submission" date="2024-02" db="EMBL/GenBank/DDBJ databases">
        <title>A novel Gemmatimonadota bacterium.</title>
        <authorList>
            <person name="Du Z.-J."/>
            <person name="Ye Y.-Q."/>
        </authorList>
    </citation>
    <scope>NUCLEOTIDE SEQUENCE [LARGE SCALE GENOMIC DNA]</scope>
    <source>
        <strain evidence="12 13">DH-20</strain>
    </source>
</reference>
<dbReference type="InterPro" id="IPR003710">
    <property type="entry name" value="ApbA"/>
</dbReference>
<comment type="similarity">
    <text evidence="2 9">Belongs to the ketopantoate reductase family.</text>
</comment>
<comment type="pathway">
    <text evidence="1 9">Cofactor biosynthesis; (R)-pantothenate biosynthesis; (R)-pantoate from 3-methyl-2-oxobutanoate: step 2/2.</text>
</comment>
<dbReference type="PANTHER" id="PTHR21708">
    <property type="entry name" value="PROBABLE 2-DEHYDROPANTOATE 2-REDUCTASE"/>
    <property type="match status" value="1"/>
</dbReference>
<keyword evidence="5 9" id="KW-0521">NADP</keyword>
<dbReference type="InterPro" id="IPR051402">
    <property type="entry name" value="KPR-Related"/>
</dbReference>
<sequence length="307" mass="32560">MRIAMVGAGGVGGYFGGRLAQAGHDVWLVARGRHLAALREGGLRVDSVHGDFALPAVQATDDTGEIGAVDAVIVTVKNWQLPGVVEAIRPLLAEHTAVIPLLNGVEAVDVLGEGLGHRHVLGGLCRIAARVESPGHIVHDAIDPTIVFGEMDDRRSERALRILKAFSEGGFVAELASDIQVALWEKFMLIATWSGVGAVTRAPVGVWRSLQGSRGIAEQCLREILAIARARGVAVADERVEKTLAFIDSVGEGALASMQRDIMEGRPSELESQNGAVVRLGAEAGVPTPVNHFLYHVLLPQERAARG</sequence>
<dbReference type="InterPro" id="IPR008927">
    <property type="entry name" value="6-PGluconate_DH-like_C_sf"/>
</dbReference>
<protein>
    <recommendedName>
        <fullName evidence="4 9">2-dehydropantoate 2-reductase</fullName>
        <ecNumber evidence="3 9">1.1.1.169</ecNumber>
    </recommendedName>
    <alternativeName>
        <fullName evidence="7 9">Ketopantoate reductase</fullName>
    </alternativeName>
</protein>
<keyword evidence="6 9" id="KW-0560">Oxidoreductase</keyword>
<name>A0ABU9EC28_9BACT</name>
<evidence type="ECO:0000256" key="4">
    <source>
        <dbReference type="ARBA" id="ARBA00019465"/>
    </source>
</evidence>
<dbReference type="InterPro" id="IPR013328">
    <property type="entry name" value="6PGD_dom2"/>
</dbReference>
<evidence type="ECO:0000256" key="7">
    <source>
        <dbReference type="ARBA" id="ARBA00032024"/>
    </source>
</evidence>
<dbReference type="EC" id="1.1.1.169" evidence="3 9"/>
<dbReference type="NCBIfam" id="TIGR00745">
    <property type="entry name" value="apbA_panE"/>
    <property type="match status" value="1"/>
</dbReference>
<evidence type="ECO:0000313" key="13">
    <source>
        <dbReference type="Proteomes" id="UP001484239"/>
    </source>
</evidence>
<evidence type="ECO:0000256" key="1">
    <source>
        <dbReference type="ARBA" id="ARBA00004994"/>
    </source>
</evidence>
<dbReference type="Proteomes" id="UP001484239">
    <property type="component" value="Unassembled WGS sequence"/>
</dbReference>
<keyword evidence="9" id="KW-0566">Pantothenate biosynthesis</keyword>
<comment type="catalytic activity">
    <reaction evidence="8 9">
        <text>(R)-pantoate + NADP(+) = 2-dehydropantoate + NADPH + H(+)</text>
        <dbReference type="Rhea" id="RHEA:16233"/>
        <dbReference type="ChEBI" id="CHEBI:11561"/>
        <dbReference type="ChEBI" id="CHEBI:15378"/>
        <dbReference type="ChEBI" id="CHEBI:15980"/>
        <dbReference type="ChEBI" id="CHEBI:57783"/>
        <dbReference type="ChEBI" id="CHEBI:58349"/>
        <dbReference type="EC" id="1.1.1.169"/>
    </reaction>
</comment>
<comment type="function">
    <text evidence="9">Catalyzes the NADPH-dependent reduction of ketopantoate into pantoic acid.</text>
</comment>
<evidence type="ECO:0000259" key="11">
    <source>
        <dbReference type="Pfam" id="PF08546"/>
    </source>
</evidence>
<evidence type="ECO:0000313" key="12">
    <source>
        <dbReference type="EMBL" id="MEK9502288.1"/>
    </source>
</evidence>
<proteinExistence type="inferred from homology"/>
<dbReference type="Pfam" id="PF02558">
    <property type="entry name" value="ApbA"/>
    <property type="match status" value="1"/>
</dbReference>
<evidence type="ECO:0000259" key="10">
    <source>
        <dbReference type="Pfam" id="PF02558"/>
    </source>
</evidence>
<keyword evidence="13" id="KW-1185">Reference proteome</keyword>
<evidence type="ECO:0000256" key="8">
    <source>
        <dbReference type="ARBA" id="ARBA00048793"/>
    </source>
</evidence>
<evidence type="ECO:0000256" key="9">
    <source>
        <dbReference type="RuleBase" id="RU362068"/>
    </source>
</evidence>
<dbReference type="SUPFAM" id="SSF51735">
    <property type="entry name" value="NAD(P)-binding Rossmann-fold domains"/>
    <property type="match status" value="1"/>
</dbReference>
<evidence type="ECO:0000256" key="6">
    <source>
        <dbReference type="ARBA" id="ARBA00023002"/>
    </source>
</evidence>
<comment type="caution">
    <text evidence="12">The sequence shown here is derived from an EMBL/GenBank/DDBJ whole genome shotgun (WGS) entry which is preliminary data.</text>
</comment>
<accession>A0ABU9EC28</accession>